<evidence type="ECO:0000313" key="2">
    <source>
        <dbReference type="Proteomes" id="UP000199497"/>
    </source>
</evidence>
<dbReference type="RefSeq" id="WP_092600428.1">
    <property type="nucleotide sequence ID" value="NZ_FNJR01000004.1"/>
</dbReference>
<evidence type="ECO:0000313" key="1">
    <source>
        <dbReference type="EMBL" id="SDP49194.1"/>
    </source>
</evidence>
<dbReference type="STRING" id="405564.SAMN04487905_104348"/>
<keyword evidence="2" id="KW-1185">Reference proteome</keyword>
<dbReference type="OrthoDB" id="3828153at2"/>
<sequence length="237" mass="26372">MGLLRRLLGFGRRTGSAASSTGHDESTEAARRAELFWRRWEELLPQVGSALGDGVPQRVDHQIAEAVALLHPGLHFSIERGREAIYALVITAQADPRLRVYTDAWRAAAPAPDSLWEYHDAVPPVPDPREVTVNLGGRRYPLEEVRVSARFDEARHLVDVAVYHPGFAELAGNEREALTFLPLHAALGEKLAADRIGRVETAERLPENAVDLVAFRDRVRVFDTEGTEPPDTERGHR</sequence>
<dbReference type="EMBL" id="FNJR01000004">
    <property type="protein sequence ID" value="SDP49194.1"/>
    <property type="molecule type" value="Genomic_DNA"/>
</dbReference>
<reference evidence="2" key="1">
    <citation type="submission" date="2016-10" db="EMBL/GenBank/DDBJ databases">
        <authorList>
            <person name="Varghese N."/>
            <person name="Submissions S."/>
        </authorList>
    </citation>
    <scope>NUCLEOTIDE SEQUENCE [LARGE SCALE GENOMIC DNA]</scope>
    <source>
        <strain evidence="2">DSM 46732</strain>
    </source>
</reference>
<gene>
    <name evidence="1" type="ORF">SAMN04487905_104348</name>
</gene>
<proteinExistence type="predicted"/>
<protein>
    <submittedName>
        <fullName evidence="1">Uncharacterized protein</fullName>
    </submittedName>
</protein>
<dbReference type="Proteomes" id="UP000199497">
    <property type="component" value="Unassembled WGS sequence"/>
</dbReference>
<name>A0A1H0T5H4_9ACTN</name>
<dbReference type="AlphaFoldDB" id="A0A1H0T5H4"/>
<organism evidence="1 2">
    <name type="scientific">Actinopolyspora xinjiangensis</name>
    <dbReference type="NCBI Taxonomy" id="405564"/>
    <lineage>
        <taxon>Bacteria</taxon>
        <taxon>Bacillati</taxon>
        <taxon>Actinomycetota</taxon>
        <taxon>Actinomycetes</taxon>
        <taxon>Actinopolysporales</taxon>
        <taxon>Actinopolysporaceae</taxon>
        <taxon>Actinopolyspora</taxon>
    </lineage>
</organism>
<accession>A0A1H0T5H4</accession>